<keyword evidence="3" id="KW-0460">Magnesium</keyword>
<sequence length="152" mass="17317">MTDSKPRHIRAAGGLVWRMVGQGSPQGEPEPVSSMEDLEFALVHRPRYQDWSLPKGKAKKRESSQETALREVQEETGLECELGEELLPVHYLTPRGDEKTVRFWSMTVKTDHGFEPNDEVDEVRWVAFDDLPTLCTFSSDLDVVHSMSTSER</sequence>
<evidence type="ECO:0000313" key="5">
    <source>
        <dbReference type="EMBL" id="CAB4538340.1"/>
    </source>
</evidence>
<dbReference type="CDD" id="cd03673">
    <property type="entry name" value="NUDIX_Ap6A_hydrolase"/>
    <property type="match status" value="1"/>
</dbReference>
<feature type="domain" description="Nudix hydrolase" evidence="4">
    <location>
        <begin position="7"/>
        <end position="148"/>
    </location>
</feature>
<dbReference type="PANTHER" id="PTHR43222:SF9">
    <property type="entry name" value="8-OXO-(D)GTP PHOSPHATASE"/>
    <property type="match status" value="1"/>
</dbReference>
<dbReference type="InterPro" id="IPR015797">
    <property type="entry name" value="NUDIX_hydrolase-like_dom_sf"/>
</dbReference>
<accession>A0A6J6BGW0</accession>
<evidence type="ECO:0000256" key="1">
    <source>
        <dbReference type="ARBA" id="ARBA00001946"/>
    </source>
</evidence>
<evidence type="ECO:0000259" key="4">
    <source>
        <dbReference type="PROSITE" id="PS51462"/>
    </source>
</evidence>
<gene>
    <name evidence="5" type="ORF">UFOPK1358_00876</name>
</gene>
<evidence type="ECO:0000256" key="3">
    <source>
        <dbReference type="ARBA" id="ARBA00022842"/>
    </source>
</evidence>
<name>A0A6J6BGW0_9ZZZZ</name>
<dbReference type="EMBL" id="CAEZSF010000071">
    <property type="protein sequence ID" value="CAB4538340.1"/>
    <property type="molecule type" value="Genomic_DNA"/>
</dbReference>
<dbReference type="Pfam" id="PF00293">
    <property type="entry name" value="NUDIX"/>
    <property type="match status" value="1"/>
</dbReference>
<reference evidence="5" key="1">
    <citation type="submission" date="2020-05" db="EMBL/GenBank/DDBJ databases">
        <authorList>
            <person name="Chiriac C."/>
            <person name="Salcher M."/>
            <person name="Ghai R."/>
            <person name="Kavagutti S V."/>
        </authorList>
    </citation>
    <scope>NUCLEOTIDE SEQUENCE</scope>
</reference>
<dbReference type="PRINTS" id="PR00502">
    <property type="entry name" value="NUDIXFAMILY"/>
</dbReference>
<protein>
    <submittedName>
        <fullName evidence="5">Unannotated protein</fullName>
    </submittedName>
</protein>
<organism evidence="5">
    <name type="scientific">freshwater metagenome</name>
    <dbReference type="NCBI Taxonomy" id="449393"/>
    <lineage>
        <taxon>unclassified sequences</taxon>
        <taxon>metagenomes</taxon>
        <taxon>ecological metagenomes</taxon>
    </lineage>
</organism>
<dbReference type="SUPFAM" id="SSF55811">
    <property type="entry name" value="Nudix"/>
    <property type="match status" value="1"/>
</dbReference>
<dbReference type="PROSITE" id="PS00893">
    <property type="entry name" value="NUDIX_BOX"/>
    <property type="match status" value="1"/>
</dbReference>
<dbReference type="PANTHER" id="PTHR43222">
    <property type="entry name" value="NUDIX HYDROLASE 23"/>
    <property type="match status" value="1"/>
</dbReference>
<dbReference type="GO" id="GO:0016787">
    <property type="term" value="F:hydrolase activity"/>
    <property type="evidence" value="ECO:0007669"/>
    <property type="project" value="UniProtKB-KW"/>
</dbReference>
<dbReference type="InterPro" id="IPR020476">
    <property type="entry name" value="Nudix_hydrolase"/>
</dbReference>
<dbReference type="InterPro" id="IPR000086">
    <property type="entry name" value="NUDIX_hydrolase_dom"/>
</dbReference>
<dbReference type="Gene3D" id="3.90.79.10">
    <property type="entry name" value="Nucleoside Triphosphate Pyrophosphohydrolase"/>
    <property type="match status" value="1"/>
</dbReference>
<dbReference type="InterPro" id="IPR020084">
    <property type="entry name" value="NUDIX_hydrolase_CS"/>
</dbReference>
<dbReference type="PROSITE" id="PS51462">
    <property type="entry name" value="NUDIX"/>
    <property type="match status" value="1"/>
</dbReference>
<keyword evidence="2" id="KW-0378">Hydrolase</keyword>
<dbReference type="AlphaFoldDB" id="A0A6J6BGW0"/>
<evidence type="ECO:0000256" key="2">
    <source>
        <dbReference type="ARBA" id="ARBA00022801"/>
    </source>
</evidence>
<proteinExistence type="predicted"/>
<comment type="cofactor">
    <cofactor evidence="1">
        <name>Mg(2+)</name>
        <dbReference type="ChEBI" id="CHEBI:18420"/>
    </cofactor>
</comment>